<feature type="region of interest" description="Disordered" evidence="2">
    <location>
        <begin position="318"/>
        <end position="351"/>
    </location>
</feature>
<feature type="region of interest" description="Disordered" evidence="2">
    <location>
        <begin position="203"/>
        <end position="271"/>
    </location>
</feature>
<dbReference type="AlphaFoldDB" id="A0A6J2TQC0"/>
<dbReference type="Proteomes" id="UP000504634">
    <property type="component" value="Unplaced"/>
</dbReference>
<dbReference type="OrthoDB" id="6735508at2759"/>
<evidence type="ECO:0000256" key="2">
    <source>
        <dbReference type="SAM" id="MobiDB-lite"/>
    </source>
</evidence>
<feature type="coiled-coil region" evidence="1">
    <location>
        <begin position="81"/>
        <end position="108"/>
    </location>
</feature>
<keyword evidence="1" id="KW-0175">Coiled coil</keyword>
<dbReference type="GeneID" id="115626165"/>
<accession>A0A6J2TQC0</accession>
<organism evidence="3 4">
    <name type="scientific">Drosophila lebanonensis</name>
    <name type="common">Fruit fly</name>
    <name type="synonym">Scaptodrosophila lebanonensis</name>
    <dbReference type="NCBI Taxonomy" id="7225"/>
    <lineage>
        <taxon>Eukaryota</taxon>
        <taxon>Metazoa</taxon>
        <taxon>Ecdysozoa</taxon>
        <taxon>Arthropoda</taxon>
        <taxon>Hexapoda</taxon>
        <taxon>Insecta</taxon>
        <taxon>Pterygota</taxon>
        <taxon>Neoptera</taxon>
        <taxon>Endopterygota</taxon>
        <taxon>Diptera</taxon>
        <taxon>Brachycera</taxon>
        <taxon>Muscomorpha</taxon>
        <taxon>Ephydroidea</taxon>
        <taxon>Drosophilidae</taxon>
        <taxon>Scaptodrosophila</taxon>
    </lineage>
</organism>
<evidence type="ECO:0000256" key="1">
    <source>
        <dbReference type="SAM" id="Coils"/>
    </source>
</evidence>
<evidence type="ECO:0000313" key="4">
    <source>
        <dbReference type="RefSeq" id="XP_030377303.1"/>
    </source>
</evidence>
<protein>
    <submittedName>
        <fullName evidence="4">Uncharacterized protein LOC115626165</fullName>
    </submittedName>
</protein>
<proteinExistence type="predicted"/>
<dbReference type="RefSeq" id="XP_030377303.1">
    <property type="nucleotide sequence ID" value="XM_030521443.1"/>
</dbReference>
<feature type="compositionally biased region" description="Polar residues" evidence="2">
    <location>
        <begin position="326"/>
        <end position="340"/>
    </location>
</feature>
<keyword evidence="3" id="KW-1185">Reference proteome</keyword>
<sequence>MRPIWESSSRPLFVRSVWLETANAARSHRRHFILDYQPRERQRWTQRQKLGRRRGTQSYELCEQEADCEDSFDYLEDYLLLDATKLTLQQQQQQQQQQEQEQQAAHCKLTSGTVSRYSRHAKRRAWLLSRGKNYNLPHSRGQLADSLLEPYSRRSSLQDLHSTLSNNTSINPEERLAERVLNWLDLAGRKDIVKSELPMVASSAQLPRSGAQRSQKHAHVRLKLESGEPGRRGGGAPKRAPTAHPRSQSTRKSAKAAATQPPPLPPANAKPITIIFNKEGVPVRLNRAARNIDLCALSHSASTTRRLAGQLASARLYNGATPSPRAHQQQQPHLESSRTPPHSGRGLASAVDSKKQLHIFMPSLPKKGLLSAVGSSEDGQQSSLSVTFSELCQI</sequence>
<gene>
    <name evidence="4" type="primary">LOC115626165</name>
</gene>
<reference evidence="4" key="1">
    <citation type="submission" date="2025-08" db="UniProtKB">
        <authorList>
            <consortium name="RefSeq"/>
        </authorList>
    </citation>
    <scope>IDENTIFICATION</scope>
    <source>
        <strain evidence="4">11010-0011.00</strain>
        <tissue evidence="4">Whole body</tissue>
    </source>
</reference>
<feature type="compositionally biased region" description="Basic and acidic residues" evidence="2">
    <location>
        <begin position="222"/>
        <end position="231"/>
    </location>
</feature>
<evidence type="ECO:0000313" key="3">
    <source>
        <dbReference type="Proteomes" id="UP000504634"/>
    </source>
</evidence>
<name>A0A6J2TQC0_DROLE</name>